<sequence>MVRGTRVLLHDYHHLRQITERIIGTGIDILDRRRMARMVAGDTACASAPDAQRLARLSRRILSGAELDCPEFKLAASFSDLWSADMVGFLANRWTAKEAAYKALYPYHEARWKELSLLKGQPGQPKKPVLIFHPHSHITLHVSLSHDGPYTIASVLATSSSSPDSPGHHTITTGRTHSVVL</sequence>
<reference evidence="5" key="4">
    <citation type="submission" date="2025-05" db="UniProtKB">
        <authorList>
            <consortium name="EnsemblFungi"/>
        </authorList>
    </citation>
    <scope>IDENTIFICATION</scope>
    <source>
        <strain evidence="5">isolate 1-1 / race 1 (BBBD)</strain>
    </source>
</reference>
<dbReference type="GO" id="GO:0000287">
    <property type="term" value="F:magnesium ion binding"/>
    <property type="evidence" value="ECO:0007669"/>
    <property type="project" value="InterPro"/>
</dbReference>
<dbReference type="SUPFAM" id="SSF56214">
    <property type="entry name" value="4'-phosphopantetheinyl transferase"/>
    <property type="match status" value="1"/>
</dbReference>
<dbReference type="Pfam" id="PF01648">
    <property type="entry name" value="ACPS"/>
    <property type="match status" value="1"/>
</dbReference>
<proteinExistence type="predicted"/>
<dbReference type="InterPro" id="IPR037143">
    <property type="entry name" value="4-PPantetheinyl_Trfase_dom_sf"/>
</dbReference>
<dbReference type="OrthoDB" id="2507452at2759"/>
<evidence type="ECO:0000256" key="2">
    <source>
        <dbReference type="SAM" id="MobiDB-lite"/>
    </source>
</evidence>
<evidence type="ECO:0000256" key="1">
    <source>
        <dbReference type="ARBA" id="ARBA00022679"/>
    </source>
</evidence>
<reference evidence="4" key="2">
    <citation type="submission" date="2016-05" db="EMBL/GenBank/DDBJ databases">
        <title>Comparative analysis highlights variable genome content of wheat rusts and divergence of the mating loci.</title>
        <authorList>
            <person name="Cuomo C.A."/>
            <person name="Bakkeren G."/>
            <person name="Szabo L."/>
            <person name="Khalil H."/>
            <person name="Joly D."/>
            <person name="Goldberg J."/>
            <person name="Young S."/>
            <person name="Zeng Q."/>
            <person name="Fellers J."/>
        </authorList>
    </citation>
    <scope>NUCLEOTIDE SEQUENCE [LARGE SCALE GENOMIC DNA]</scope>
    <source>
        <strain evidence="4">1-1 BBBD Race 1</strain>
    </source>
</reference>
<feature type="domain" description="4'-phosphopantetheinyl transferase" evidence="3">
    <location>
        <begin position="44"/>
        <end position="152"/>
    </location>
</feature>
<dbReference type="EMBL" id="ADAS02000038">
    <property type="protein sequence ID" value="OAV94602.1"/>
    <property type="molecule type" value="Genomic_DNA"/>
</dbReference>
<evidence type="ECO:0000313" key="5">
    <source>
        <dbReference type="EnsemblFungi" id="PTTG_03814-t43_1-p1"/>
    </source>
</evidence>
<dbReference type="VEuPathDB" id="FungiDB:PTTG_03814"/>
<organism evidence="4">
    <name type="scientific">Puccinia triticina (isolate 1-1 / race 1 (BBBD))</name>
    <name type="common">Brown leaf rust fungus</name>
    <dbReference type="NCBI Taxonomy" id="630390"/>
    <lineage>
        <taxon>Eukaryota</taxon>
        <taxon>Fungi</taxon>
        <taxon>Dikarya</taxon>
        <taxon>Basidiomycota</taxon>
        <taxon>Pucciniomycotina</taxon>
        <taxon>Pucciniomycetes</taxon>
        <taxon>Pucciniales</taxon>
        <taxon>Pucciniaceae</taxon>
        <taxon>Puccinia</taxon>
    </lineage>
</organism>
<protein>
    <submittedName>
        <fullName evidence="5">ACPS domain-containing protein</fullName>
    </submittedName>
</protein>
<reference evidence="4" key="1">
    <citation type="submission" date="2009-11" db="EMBL/GenBank/DDBJ databases">
        <authorList>
            <consortium name="The Broad Institute Genome Sequencing Platform"/>
            <person name="Ward D."/>
            <person name="Feldgarden M."/>
            <person name="Earl A."/>
            <person name="Young S.K."/>
            <person name="Zeng Q."/>
            <person name="Koehrsen M."/>
            <person name="Alvarado L."/>
            <person name="Berlin A."/>
            <person name="Bochicchio J."/>
            <person name="Borenstein D."/>
            <person name="Chapman S.B."/>
            <person name="Chen Z."/>
            <person name="Engels R."/>
            <person name="Freedman E."/>
            <person name="Gellesch M."/>
            <person name="Goldberg J."/>
            <person name="Griggs A."/>
            <person name="Gujja S."/>
            <person name="Heilman E."/>
            <person name="Heiman D."/>
            <person name="Hepburn T."/>
            <person name="Howarth C."/>
            <person name="Jen D."/>
            <person name="Larson L."/>
            <person name="Lewis B."/>
            <person name="Mehta T."/>
            <person name="Park D."/>
            <person name="Pearson M."/>
            <person name="Roberts A."/>
            <person name="Saif S."/>
            <person name="Shea T."/>
            <person name="Shenoy N."/>
            <person name="Sisk P."/>
            <person name="Stolte C."/>
            <person name="Sykes S."/>
            <person name="Thomson T."/>
            <person name="Walk T."/>
            <person name="White J."/>
            <person name="Yandava C."/>
            <person name="Izard J."/>
            <person name="Baranova O.V."/>
            <person name="Blanton J.M."/>
            <person name="Tanner A.C."/>
            <person name="Dewhirst F.E."/>
            <person name="Haas B."/>
            <person name="Nusbaum C."/>
            <person name="Birren B."/>
        </authorList>
    </citation>
    <scope>NUCLEOTIDE SEQUENCE [LARGE SCALE GENOMIC DNA]</scope>
    <source>
        <strain evidence="4">1-1 BBBD Race 1</strain>
    </source>
</reference>
<gene>
    <name evidence="4" type="ORF">PTTG_03814</name>
</gene>
<feature type="region of interest" description="Disordered" evidence="2">
    <location>
        <begin position="160"/>
        <end position="181"/>
    </location>
</feature>
<name>A0A180GQQ0_PUCT1</name>
<dbReference type="Gene3D" id="3.90.470.20">
    <property type="entry name" value="4'-phosphopantetheinyl transferase domain"/>
    <property type="match status" value="1"/>
</dbReference>
<dbReference type="AlphaFoldDB" id="A0A180GQQ0"/>
<accession>A0A180GQQ0</accession>
<dbReference type="Proteomes" id="UP000005240">
    <property type="component" value="Unassembled WGS sequence"/>
</dbReference>
<dbReference type="GO" id="GO:0008897">
    <property type="term" value="F:holo-[acyl-carrier-protein] synthase activity"/>
    <property type="evidence" value="ECO:0007669"/>
    <property type="project" value="InterPro"/>
</dbReference>
<dbReference type="EnsemblFungi" id="PTTG_03814-t43_1">
    <property type="protein sequence ID" value="PTTG_03814-t43_1-p1"/>
    <property type="gene ID" value="PTTG_03814"/>
</dbReference>
<keyword evidence="6" id="KW-1185">Reference proteome</keyword>
<evidence type="ECO:0000259" key="3">
    <source>
        <dbReference type="Pfam" id="PF01648"/>
    </source>
</evidence>
<keyword evidence="1" id="KW-0808">Transferase</keyword>
<reference evidence="5 6" key="3">
    <citation type="journal article" date="2017" name="G3 (Bethesda)">
        <title>Comparative analysis highlights variable genome content of wheat rusts and divergence of the mating loci.</title>
        <authorList>
            <person name="Cuomo C.A."/>
            <person name="Bakkeren G."/>
            <person name="Khalil H.B."/>
            <person name="Panwar V."/>
            <person name="Joly D."/>
            <person name="Linning R."/>
            <person name="Sakthikumar S."/>
            <person name="Song X."/>
            <person name="Adiconis X."/>
            <person name="Fan L."/>
            <person name="Goldberg J.M."/>
            <person name="Levin J.Z."/>
            <person name="Young S."/>
            <person name="Zeng Q."/>
            <person name="Anikster Y."/>
            <person name="Bruce M."/>
            <person name="Wang M."/>
            <person name="Yin C."/>
            <person name="McCallum B."/>
            <person name="Szabo L.J."/>
            <person name="Hulbert S."/>
            <person name="Chen X."/>
            <person name="Fellers J.P."/>
        </authorList>
    </citation>
    <scope>NUCLEOTIDE SEQUENCE</scope>
    <source>
        <strain evidence="5">isolate 1-1 / race 1 (BBBD)</strain>
        <strain evidence="6">Isolate 1-1 / race 1 (BBBD)</strain>
    </source>
</reference>
<dbReference type="InterPro" id="IPR008278">
    <property type="entry name" value="4-PPantetheinyl_Trfase_dom"/>
</dbReference>
<evidence type="ECO:0000313" key="4">
    <source>
        <dbReference type="EMBL" id="OAV94602.1"/>
    </source>
</evidence>
<evidence type="ECO:0000313" key="6">
    <source>
        <dbReference type="Proteomes" id="UP000005240"/>
    </source>
</evidence>